<dbReference type="FunCoup" id="D3B3L3">
    <property type="interactions" value="945"/>
</dbReference>
<dbReference type="Proteomes" id="UP000001396">
    <property type="component" value="Unassembled WGS sequence"/>
</dbReference>
<dbReference type="InterPro" id="IPR055433">
    <property type="entry name" value="HAT_Syf1-like_N"/>
</dbReference>
<dbReference type="FunFam" id="1.25.40.10:FF:000182">
    <property type="entry name" value="Pre-mRNA-splicing factor SYF1"/>
    <property type="match status" value="1"/>
</dbReference>
<dbReference type="GO" id="GO:0071007">
    <property type="term" value="C:U2-type catalytic step 2 spliceosome"/>
    <property type="evidence" value="ECO:0007669"/>
    <property type="project" value="TreeGrafter"/>
</dbReference>
<dbReference type="InParanoid" id="D3B3L3"/>
<dbReference type="FunFam" id="1.25.40.10:FF:000023">
    <property type="entry name" value="Pre-mRNA-splicing factor SYF1"/>
    <property type="match status" value="1"/>
</dbReference>
<evidence type="ECO:0000313" key="12">
    <source>
        <dbReference type="EMBL" id="EFA83911.1"/>
    </source>
</evidence>
<dbReference type="InterPro" id="IPR055430">
    <property type="entry name" value="HAT_Syf1_CNRKL1_C"/>
</dbReference>
<keyword evidence="4" id="KW-0747">Spliceosome</keyword>
<evidence type="ECO:0000259" key="11">
    <source>
        <dbReference type="Pfam" id="PF23233"/>
    </source>
</evidence>
<accession>D3B3L3</accession>
<feature type="domain" description="Pre-mRNA-splicing factor Syf1-like N-terminal HAT-repeats" evidence="11">
    <location>
        <begin position="18"/>
        <end position="174"/>
    </location>
</feature>
<protein>
    <submittedName>
        <fullName evidence="12">TPR-like helical domain-containing protein</fullName>
    </submittedName>
</protein>
<keyword evidence="7" id="KW-0539">Nucleus</keyword>
<dbReference type="AlphaFoldDB" id="D3B3L3"/>
<evidence type="ECO:0000256" key="6">
    <source>
        <dbReference type="ARBA" id="ARBA00023187"/>
    </source>
</evidence>
<dbReference type="Gene3D" id="1.25.40.10">
    <property type="entry name" value="Tetratricopeptide repeat domain"/>
    <property type="match status" value="5"/>
</dbReference>
<feature type="compositionally biased region" description="Basic and acidic residues" evidence="8">
    <location>
        <begin position="766"/>
        <end position="778"/>
    </location>
</feature>
<feature type="compositionally biased region" description="Acidic residues" evidence="8">
    <location>
        <begin position="809"/>
        <end position="824"/>
    </location>
</feature>
<dbReference type="EMBL" id="ADBJ01000010">
    <property type="protein sequence ID" value="EFA83911.1"/>
    <property type="molecule type" value="Genomic_DNA"/>
</dbReference>
<dbReference type="GO" id="GO:0000974">
    <property type="term" value="C:Prp19 complex"/>
    <property type="evidence" value="ECO:0007669"/>
    <property type="project" value="TreeGrafter"/>
</dbReference>
<keyword evidence="5" id="KW-0677">Repeat</keyword>
<dbReference type="PANTHER" id="PTHR11246:SF5">
    <property type="entry name" value="PRE-MRNA-SPLICING FACTOR SYF1"/>
    <property type="match status" value="1"/>
</dbReference>
<organism evidence="12 13">
    <name type="scientific">Heterostelium pallidum (strain ATCC 26659 / Pp 5 / PN500)</name>
    <name type="common">Cellular slime mold</name>
    <name type="synonym">Polysphondylium pallidum</name>
    <dbReference type="NCBI Taxonomy" id="670386"/>
    <lineage>
        <taxon>Eukaryota</taxon>
        <taxon>Amoebozoa</taxon>
        <taxon>Evosea</taxon>
        <taxon>Eumycetozoa</taxon>
        <taxon>Dictyostelia</taxon>
        <taxon>Acytosteliales</taxon>
        <taxon>Acytosteliaceae</taxon>
        <taxon>Heterostelium</taxon>
    </lineage>
</organism>
<sequence length="849" mass="99875">MPSELISDLNTPYIPEEDDLAYEEDVKRNPLVVSSWIRYLDYKKEAPQSVRNNIYERAVKHMPRSYKLWHSYLRELVVCVRGRCIVDPSFDIVNKAFERSLIFLDKMPRIWIEYCQFLVSQSKITQSRRTFDRALRALPITQHERIWVLYIDFVMQIGIRETAIRVYRRYLKIDNSKIEDYVEYLIKIQAWREASEQLLNLLNRDHFVSYKSKSKHQLWLQLCDILARHPQETSGIDADPIIRAGIAQFKDQAGKLWTSLADYYTQLAQFDKARDIYEEAMIKVSTARDFSHVWEGYTSFEDSLIAAAQAIVDDAMTNNEDVSDTVLDLEMSLARYERLIERQPLLLSSVLLRQNPHNVAEWHKRVKLYTGNPKMIVDTYAQAVATVDPQHAKGKLYTLWAAFAQYYEAHNKLDQARKIFERATKVPYKTVDDLASLYCEYGEMELRHANYDTALEILRRATISPRRPTHIPDTEPVQKRIWKSLKLWTFYVDLEESYGTFINTKSIYDKMIQLKIVTPQTILNYAEFLEEHKYFEDSFKAYEQGVALFPFPNVQDIWVTYLTKFINRYGGAKLERTRDLFEQVLTKVPPKESKIFYLMYANVEEQFGLARHSMVVYDRATRAVAPEDRFNMYLLYINRTTEFYGLTKTREIYTRAIESLPDDKARDMCIRFADMERKHGEIDRARSIYVHGAQFSDPSTSSIFWKSWIEFEKHHGNEETFTEMLRIKKSVAAQYNQINITNIEMMNQAQKEEIAERIKQQQQIAEMEKKAQQERERVSQPTSSSSTKTNINQSKQPTTIAQQALKNDDEIDIDDEDQDDDDENNDHTTSKFNFEQKQIPASLFSSNIK</sequence>
<dbReference type="RefSeq" id="XP_020436028.1">
    <property type="nucleotide sequence ID" value="XM_020573956.1"/>
</dbReference>
<dbReference type="InterPro" id="IPR056350">
    <property type="entry name" value="HAT_Syf1_central"/>
</dbReference>
<evidence type="ECO:0000256" key="5">
    <source>
        <dbReference type="ARBA" id="ARBA00022737"/>
    </source>
</evidence>
<keyword evidence="3" id="KW-0507">mRNA processing</keyword>
<feature type="region of interest" description="Disordered" evidence="8">
    <location>
        <begin position="765"/>
        <end position="849"/>
    </location>
</feature>
<keyword evidence="6" id="KW-0508">mRNA splicing</keyword>
<dbReference type="Pfam" id="PF23233">
    <property type="entry name" value="HAT_Syf1_CNRKL1_N"/>
    <property type="match status" value="1"/>
</dbReference>
<comment type="caution">
    <text evidence="12">The sequence shown here is derived from an EMBL/GenBank/DDBJ whole genome shotgun (WGS) entry which is preliminary data.</text>
</comment>
<evidence type="ECO:0000256" key="2">
    <source>
        <dbReference type="ARBA" id="ARBA00008644"/>
    </source>
</evidence>
<dbReference type="OMA" id="IWYNYLR"/>
<dbReference type="PANTHER" id="PTHR11246">
    <property type="entry name" value="PRE-MRNA SPLICING FACTOR"/>
    <property type="match status" value="1"/>
</dbReference>
<dbReference type="Pfam" id="PF23231">
    <property type="entry name" value="HAT_Syf1_CNRKL1_C"/>
    <property type="match status" value="1"/>
</dbReference>
<feature type="domain" description="Pre-mRNA-splicing factor SYF1 central HAT repeats" evidence="9">
    <location>
        <begin position="178"/>
        <end position="387"/>
    </location>
</feature>
<evidence type="ECO:0000259" key="9">
    <source>
        <dbReference type="Pfam" id="PF23220"/>
    </source>
</evidence>
<name>D3B3L3_HETP5</name>
<evidence type="ECO:0000259" key="10">
    <source>
        <dbReference type="Pfam" id="PF23231"/>
    </source>
</evidence>
<dbReference type="FunFam" id="1.25.40.10:FF:000137">
    <property type="entry name" value="Pre-mRNA-splicing factor syf1"/>
    <property type="match status" value="1"/>
</dbReference>
<gene>
    <name evidence="12" type="primary">xab2</name>
    <name evidence="12" type="ORF">PPL_02981</name>
</gene>
<evidence type="ECO:0000256" key="4">
    <source>
        <dbReference type="ARBA" id="ARBA00022728"/>
    </source>
</evidence>
<evidence type="ECO:0000256" key="8">
    <source>
        <dbReference type="SAM" id="MobiDB-lite"/>
    </source>
</evidence>
<comment type="subcellular location">
    <subcellularLocation>
        <location evidence="1">Nucleus</location>
    </subcellularLocation>
</comment>
<feature type="compositionally biased region" description="Polar residues" evidence="8">
    <location>
        <begin position="779"/>
        <end position="805"/>
    </location>
</feature>
<dbReference type="GO" id="GO:0000349">
    <property type="term" value="P:generation of catalytic spliceosome for first transesterification step"/>
    <property type="evidence" value="ECO:0007669"/>
    <property type="project" value="TreeGrafter"/>
</dbReference>
<dbReference type="InterPro" id="IPR045075">
    <property type="entry name" value="Syf1-like"/>
</dbReference>
<dbReference type="STRING" id="670386.D3B3L3"/>
<dbReference type="GeneID" id="31358504"/>
<reference evidence="12 13" key="1">
    <citation type="journal article" date="2011" name="Genome Res.">
        <title>Phylogeny-wide analysis of social amoeba genomes highlights ancient origins for complex intercellular communication.</title>
        <authorList>
            <person name="Heidel A.J."/>
            <person name="Lawal H.M."/>
            <person name="Felder M."/>
            <person name="Schilde C."/>
            <person name="Helps N.R."/>
            <person name="Tunggal B."/>
            <person name="Rivero F."/>
            <person name="John U."/>
            <person name="Schleicher M."/>
            <person name="Eichinger L."/>
            <person name="Platzer M."/>
            <person name="Noegel A.A."/>
            <person name="Schaap P."/>
            <person name="Gloeckner G."/>
        </authorList>
    </citation>
    <scope>NUCLEOTIDE SEQUENCE [LARGE SCALE GENOMIC DNA]</scope>
    <source>
        <strain evidence="13">ATCC 26659 / Pp 5 / PN500</strain>
    </source>
</reference>
<dbReference type="InterPro" id="IPR011990">
    <property type="entry name" value="TPR-like_helical_dom_sf"/>
</dbReference>
<proteinExistence type="inferred from homology"/>
<evidence type="ECO:0000256" key="7">
    <source>
        <dbReference type="ARBA" id="ARBA00023242"/>
    </source>
</evidence>
<dbReference type="Pfam" id="PF23220">
    <property type="entry name" value="HAT_Syf1_M"/>
    <property type="match status" value="1"/>
</dbReference>
<feature type="domain" description="Pre-mRNA-splicing factor Syf1/CRNKL1-like C-terminal HAT-repeats" evidence="10">
    <location>
        <begin position="389"/>
        <end position="773"/>
    </location>
</feature>
<evidence type="ECO:0000256" key="1">
    <source>
        <dbReference type="ARBA" id="ARBA00004123"/>
    </source>
</evidence>
<dbReference type="SUPFAM" id="SSF48452">
    <property type="entry name" value="TPR-like"/>
    <property type="match status" value="4"/>
</dbReference>
<dbReference type="SMART" id="SM00386">
    <property type="entry name" value="HAT"/>
    <property type="match status" value="11"/>
</dbReference>
<evidence type="ECO:0000313" key="13">
    <source>
        <dbReference type="Proteomes" id="UP000001396"/>
    </source>
</evidence>
<dbReference type="InterPro" id="IPR003107">
    <property type="entry name" value="HAT"/>
</dbReference>
<keyword evidence="13" id="KW-1185">Reference proteome</keyword>
<comment type="similarity">
    <text evidence="2">Belongs to the crooked-neck family.</text>
</comment>
<dbReference type="GO" id="GO:0071014">
    <property type="term" value="C:post-mRNA release spliceosomal complex"/>
    <property type="evidence" value="ECO:0007669"/>
    <property type="project" value="TreeGrafter"/>
</dbReference>
<evidence type="ECO:0000256" key="3">
    <source>
        <dbReference type="ARBA" id="ARBA00022664"/>
    </source>
</evidence>